<dbReference type="AlphaFoldDB" id="A0A9W7IZU5"/>
<evidence type="ECO:0000313" key="2">
    <source>
        <dbReference type="EMBL" id="GMJ05392.1"/>
    </source>
</evidence>
<gene>
    <name evidence="2" type="ORF">HRI_004208400</name>
</gene>
<keyword evidence="1" id="KW-0175">Coiled coil</keyword>
<dbReference type="EMBL" id="BSYR01000044">
    <property type="protein sequence ID" value="GMJ05392.1"/>
    <property type="molecule type" value="Genomic_DNA"/>
</dbReference>
<evidence type="ECO:0000256" key="1">
    <source>
        <dbReference type="SAM" id="Coils"/>
    </source>
</evidence>
<reference evidence="2" key="1">
    <citation type="submission" date="2023-05" db="EMBL/GenBank/DDBJ databases">
        <title>Genome and transcriptome analyses reveal genes involved in the formation of fine ridges on petal epidermal cells in Hibiscus trionum.</title>
        <authorList>
            <person name="Koshimizu S."/>
            <person name="Masuda S."/>
            <person name="Ishii T."/>
            <person name="Shirasu K."/>
            <person name="Hoshino A."/>
            <person name="Arita M."/>
        </authorList>
    </citation>
    <scope>NUCLEOTIDE SEQUENCE</scope>
    <source>
        <strain evidence="2">Hamamatsu line</strain>
    </source>
</reference>
<evidence type="ECO:0000313" key="3">
    <source>
        <dbReference type="Proteomes" id="UP001165190"/>
    </source>
</evidence>
<feature type="coiled-coil region" evidence="1">
    <location>
        <begin position="84"/>
        <end position="111"/>
    </location>
</feature>
<organism evidence="2 3">
    <name type="scientific">Hibiscus trionum</name>
    <name type="common">Flower of an hour</name>
    <dbReference type="NCBI Taxonomy" id="183268"/>
    <lineage>
        <taxon>Eukaryota</taxon>
        <taxon>Viridiplantae</taxon>
        <taxon>Streptophyta</taxon>
        <taxon>Embryophyta</taxon>
        <taxon>Tracheophyta</taxon>
        <taxon>Spermatophyta</taxon>
        <taxon>Magnoliopsida</taxon>
        <taxon>eudicotyledons</taxon>
        <taxon>Gunneridae</taxon>
        <taxon>Pentapetalae</taxon>
        <taxon>rosids</taxon>
        <taxon>malvids</taxon>
        <taxon>Malvales</taxon>
        <taxon>Malvaceae</taxon>
        <taxon>Malvoideae</taxon>
        <taxon>Hibiscus</taxon>
    </lineage>
</organism>
<accession>A0A9W7IZU5</accession>
<dbReference type="Proteomes" id="UP001165190">
    <property type="component" value="Unassembled WGS sequence"/>
</dbReference>
<proteinExistence type="predicted"/>
<name>A0A9W7IZU5_HIBTR</name>
<protein>
    <recommendedName>
        <fullName evidence="4">BZIP domain-containing protein</fullName>
    </recommendedName>
</protein>
<evidence type="ECO:0008006" key="4">
    <source>
        <dbReference type="Google" id="ProtNLM"/>
    </source>
</evidence>
<comment type="caution">
    <text evidence="2">The sequence shown here is derived from an EMBL/GenBank/DDBJ whole genome shotgun (WGS) entry which is preliminary data.</text>
</comment>
<keyword evidence="3" id="KW-1185">Reference proteome</keyword>
<sequence>MHTLWPPNPLTMMNGAERKYMNLGHQPCGSNFLRTQPDGPDLSPLAGSQLNQVPQVQIDTTMEDSVQTTGNQKSAAAIRSQIYREKRKGEMETLKNENQQLMNEIEKLKAEKVVSPSLDALLTYFKDQFTAINTRLDQVNSRLENMGLSIQSLETKVEGSHNEWMASISGGIGDDDFMTSLNSTPFDV</sequence>